<protein>
    <submittedName>
        <fullName evidence="2">Uncharacterized protein</fullName>
    </submittedName>
</protein>
<sequence length="27" mass="2929">MNDFAFTGGRPDPDTFPTEKLIEASAT</sequence>
<dbReference type="EMBL" id="UINC01161546">
    <property type="protein sequence ID" value="SVD60806.1"/>
    <property type="molecule type" value="Genomic_DNA"/>
</dbReference>
<feature type="region of interest" description="Disordered" evidence="1">
    <location>
        <begin position="1"/>
        <end position="27"/>
    </location>
</feature>
<evidence type="ECO:0000313" key="2">
    <source>
        <dbReference type="EMBL" id="SVD60806.1"/>
    </source>
</evidence>
<organism evidence="2">
    <name type="scientific">marine metagenome</name>
    <dbReference type="NCBI Taxonomy" id="408172"/>
    <lineage>
        <taxon>unclassified sequences</taxon>
        <taxon>metagenomes</taxon>
        <taxon>ecological metagenomes</taxon>
    </lineage>
</organism>
<evidence type="ECO:0000256" key="1">
    <source>
        <dbReference type="SAM" id="MobiDB-lite"/>
    </source>
</evidence>
<dbReference type="AlphaFoldDB" id="A0A382WPF8"/>
<gene>
    <name evidence="2" type="ORF">METZ01_LOCUS413660</name>
</gene>
<accession>A0A382WPF8</accession>
<name>A0A382WPF8_9ZZZZ</name>
<reference evidence="2" key="1">
    <citation type="submission" date="2018-05" db="EMBL/GenBank/DDBJ databases">
        <authorList>
            <person name="Lanie J.A."/>
            <person name="Ng W.-L."/>
            <person name="Kazmierczak K.M."/>
            <person name="Andrzejewski T.M."/>
            <person name="Davidsen T.M."/>
            <person name="Wayne K.J."/>
            <person name="Tettelin H."/>
            <person name="Glass J.I."/>
            <person name="Rusch D."/>
            <person name="Podicherti R."/>
            <person name="Tsui H.-C.T."/>
            <person name="Winkler M.E."/>
        </authorList>
    </citation>
    <scope>NUCLEOTIDE SEQUENCE</scope>
</reference>
<proteinExistence type="predicted"/>
<feature type="non-terminal residue" evidence="2">
    <location>
        <position position="27"/>
    </location>
</feature>